<dbReference type="Proteomes" id="UP000250140">
    <property type="component" value="Unassembled WGS sequence"/>
</dbReference>
<dbReference type="GO" id="GO:0016020">
    <property type="term" value="C:membrane"/>
    <property type="evidence" value="ECO:0007669"/>
    <property type="project" value="TreeGrafter"/>
</dbReference>
<dbReference type="GO" id="GO:0006508">
    <property type="term" value="P:proteolysis"/>
    <property type="evidence" value="ECO:0007669"/>
    <property type="project" value="UniProtKB-KW"/>
</dbReference>
<protein>
    <recommendedName>
        <fullName evidence="10">MPN domain-containing protein</fullName>
    </recommendedName>
</protein>
<evidence type="ECO:0000256" key="2">
    <source>
        <dbReference type="ARBA" id="ARBA00010981"/>
    </source>
</evidence>
<evidence type="ECO:0000256" key="9">
    <source>
        <dbReference type="SAM" id="MobiDB-lite"/>
    </source>
</evidence>
<dbReference type="GO" id="GO:0140492">
    <property type="term" value="F:metal-dependent deubiquitinase activity"/>
    <property type="evidence" value="ECO:0007669"/>
    <property type="project" value="InterPro"/>
</dbReference>
<evidence type="ECO:0000256" key="1">
    <source>
        <dbReference type="ARBA" id="ARBA00001947"/>
    </source>
</evidence>
<evidence type="ECO:0000256" key="3">
    <source>
        <dbReference type="ARBA" id="ARBA00022670"/>
    </source>
</evidence>
<keyword evidence="12" id="KW-1185">Reference proteome</keyword>
<dbReference type="PANTHER" id="PTHR12947:SF13">
    <property type="entry name" value="FI19924P1"/>
    <property type="match status" value="1"/>
</dbReference>
<dbReference type="EMBL" id="KV751092">
    <property type="protein sequence ID" value="OCL01687.1"/>
    <property type="molecule type" value="Genomic_DNA"/>
</dbReference>
<organism evidence="11 12">
    <name type="scientific">Glonium stellatum</name>
    <dbReference type="NCBI Taxonomy" id="574774"/>
    <lineage>
        <taxon>Eukaryota</taxon>
        <taxon>Fungi</taxon>
        <taxon>Dikarya</taxon>
        <taxon>Ascomycota</taxon>
        <taxon>Pezizomycotina</taxon>
        <taxon>Dothideomycetes</taxon>
        <taxon>Pleosporomycetidae</taxon>
        <taxon>Gloniales</taxon>
        <taxon>Gloniaceae</taxon>
        <taxon>Glonium</taxon>
    </lineage>
</organism>
<keyword evidence="4" id="KW-0479">Metal-binding</keyword>
<dbReference type="CDD" id="cd08066">
    <property type="entry name" value="MPN_AMSH_like"/>
    <property type="match status" value="1"/>
</dbReference>
<dbReference type="InterPro" id="IPR015063">
    <property type="entry name" value="USP8_dimer"/>
</dbReference>
<dbReference type="GO" id="GO:0005768">
    <property type="term" value="C:endosome"/>
    <property type="evidence" value="ECO:0007669"/>
    <property type="project" value="TreeGrafter"/>
</dbReference>
<dbReference type="InterPro" id="IPR037518">
    <property type="entry name" value="MPN"/>
</dbReference>
<comment type="similarity">
    <text evidence="2">Belongs to the peptidase M67C family.</text>
</comment>
<keyword evidence="7" id="KW-0862">Zinc</keyword>
<dbReference type="GO" id="GO:0046872">
    <property type="term" value="F:metal ion binding"/>
    <property type="evidence" value="ECO:0007669"/>
    <property type="project" value="UniProtKB-KW"/>
</dbReference>
<dbReference type="Gene3D" id="3.40.140.10">
    <property type="entry name" value="Cytidine Deaminase, domain 2"/>
    <property type="match status" value="1"/>
</dbReference>
<dbReference type="FunFam" id="3.40.140.10:FF:000033">
    <property type="entry name" value="AMSH-like protease sst2"/>
    <property type="match status" value="1"/>
</dbReference>
<feature type="region of interest" description="Disordered" evidence="9">
    <location>
        <begin position="296"/>
        <end position="331"/>
    </location>
</feature>
<evidence type="ECO:0000259" key="10">
    <source>
        <dbReference type="PROSITE" id="PS50249"/>
    </source>
</evidence>
<keyword evidence="3" id="KW-0645">Protease</keyword>
<name>A0A8E2EMX6_9PEZI</name>
<gene>
    <name evidence="11" type="ORF">AOQ84DRAFT_401672</name>
</gene>
<keyword evidence="8" id="KW-0482">Metalloprotease</keyword>
<dbReference type="GO" id="GO:0061578">
    <property type="term" value="F:K63-linked deubiquitinase activity"/>
    <property type="evidence" value="ECO:0007669"/>
    <property type="project" value="InterPro"/>
</dbReference>
<reference evidence="11 12" key="1">
    <citation type="journal article" date="2016" name="Nat. Commun.">
        <title>Ectomycorrhizal ecology is imprinted in the genome of the dominant symbiotic fungus Cenococcum geophilum.</title>
        <authorList>
            <consortium name="DOE Joint Genome Institute"/>
            <person name="Peter M."/>
            <person name="Kohler A."/>
            <person name="Ohm R.A."/>
            <person name="Kuo A."/>
            <person name="Krutzmann J."/>
            <person name="Morin E."/>
            <person name="Arend M."/>
            <person name="Barry K.W."/>
            <person name="Binder M."/>
            <person name="Choi C."/>
            <person name="Clum A."/>
            <person name="Copeland A."/>
            <person name="Grisel N."/>
            <person name="Haridas S."/>
            <person name="Kipfer T."/>
            <person name="LaButti K."/>
            <person name="Lindquist E."/>
            <person name="Lipzen A."/>
            <person name="Maire R."/>
            <person name="Meier B."/>
            <person name="Mihaltcheva S."/>
            <person name="Molinier V."/>
            <person name="Murat C."/>
            <person name="Poggeler S."/>
            <person name="Quandt C.A."/>
            <person name="Sperisen C."/>
            <person name="Tritt A."/>
            <person name="Tisserant E."/>
            <person name="Crous P.W."/>
            <person name="Henrissat B."/>
            <person name="Nehls U."/>
            <person name="Egli S."/>
            <person name="Spatafora J.W."/>
            <person name="Grigoriev I.V."/>
            <person name="Martin F.M."/>
        </authorList>
    </citation>
    <scope>NUCLEOTIDE SEQUENCE [LARGE SCALE GENOMIC DNA]</scope>
    <source>
        <strain evidence="11 12">CBS 207.34</strain>
    </source>
</reference>
<feature type="region of interest" description="Disordered" evidence="9">
    <location>
        <begin position="251"/>
        <end position="284"/>
    </location>
</feature>
<evidence type="ECO:0000256" key="5">
    <source>
        <dbReference type="ARBA" id="ARBA00022786"/>
    </source>
</evidence>
<dbReference type="Pfam" id="PF08969">
    <property type="entry name" value="USP8_dimer"/>
    <property type="match status" value="1"/>
</dbReference>
<accession>A0A8E2EMX6</accession>
<dbReference type="InterPro" id="IPR044098">
    <property type="entry name" value="STAMBP/STALP-like_MPN"/>
</dbReference>
<evidence type="ECO:0000256" key="6">
    <source>
        <dbReference type="ARBA" id="ARBA00022801"/>
    </source>
</evidence>
<dbReference type="PANTHER" id="PTHR12947">
    <property type="entry name" value="AMSH-LIKE PROTEASE"/>
    <property type="match status" value="1"/>
</dbReference>
<evidence type="ECO:0000256" key="8">
    <source>
        <dbReference type="ARBA" id="ARBA00023049"/>
    </source>
</evidence>
<evidence type="ECO:0000313" key="11">
    <source>
        <dbReference type="EMBL" id="OCL01687.1"/>
    </source>
</evidence>
<sequence length="573" mass="64514">MAAIAKPASNVAPMSVEEIVKQANNFEYNFHIPLRYWLRSADTIQKEAQIYEREGNDQQTYLLLFRHALLILEKLAQHPEAKDPKARTALLDANNVVKKDLAKLEQLKPRIEKRYAQYLEDKDRRNADKVILKPLERGGQNTEGLTDDMGQASIYLRRISDPELSGQKQTLDAGENRALAAKLAHKEIRRRDTARRAVRQAGVSEAEEQERRVGGLWGDWEKALSTHDEKDEADRLSRDIIEARRRRDVVNNGNHGASEDVRNFYPASYQDSPSQSLPLAQQTSSYQYPSIPQRSTYQGWDNTDMAPLRPSIAPKPPPKTPIRSLEAPPRTALPILPPKLFQESIKVAPPPIPGKLPHPEYSDPIPRSQSTTPSQELNAGDYTFKPTAYLENGTPLRTVFLPPELRTQFLNVAAPNTRNNLETCGILCGTLISNALFISRLVIPEQKSTSDTCETLNESALFDYCDSEDLMVLGWIHTHPSQTCFMSSRDLHTHCGYQVMMPESIAIVCAPSKEPSWGVFRLTDPPGMKTVLNCQKSGLFHPHDVPNIYTNALKPGHVFELPGLEFHVVDQRP</sequence>
<proteinExistence type="inferred from homology"/>
<dbReference type="GO" id="GO:0070536">
    <property type="term" value="P:protein K63-linked deubiquitination"/>
    <property type="evidence" value="ECO:0007669"/>
    <property type="project" value="InterPro"/>
</dbReference>
<evidence type="ECO:0000256" key="7">
    <source>
        <dbReference type="ARBA" id="ARBA00022833"/>
    </source>
</evidence>
<keyword evidence="5" id="KW-0833">Ubl conjugation pathway</keyword>
<dbReference type="AlphaFoldDB" id="A0A8E2EMX6"/>
<comment type="cofactor">
    <cofactor evidence="1">
        <name>Zn(2+)</name>
        <dbReference type="ChEBI" id="CHEBI:29105"/>
    </cofactor>
</comment>
<dbReference type="SUPFAM" id="SSF140856">
    <property type="entry name" value="USP8 N-terminal domain-like"/>
    <property type="match status" value="1"/>
</dbReference>
<dbReference type="PROSITE" id="PS50249">
    <property type="entry name" value="MPN"/>
    <property type="match status" value="1"/>
</dbReference>
<keyword evidence="6" id="KW-0378">Hydrolase</keyword>
<dbReference type="Pfam" id="PF01398">
    <property type="entry name" value="JAB"/>
    <property type="match status" value="1"/>
</dbReference>
<dbReference type="Gene3D" id="1.20.58.80">
    <property type="entry name" value="Phosphotransferase system, lactose/cellobiose-type IIA subunit"/>
    <property type="match status" value="1"/>
</dbReference>
<feature type="compositionally biased region" description="Polar residues" evidence="9">
    <location>
        <begin position="269"/>
        <end position="284"/>
    </location>
</feature>
<dbReference type="OrthoDB" id="3640at2759"/>
<evidence type="ECO:0000313" key="12">
    <source>
        <dbReference type="Proteomes" id="UP000250140"/>
    </source>
</evidence>
<dbReference type="SMART" id="SM00232">
    <property type="entry name" value="JAB_MPN"/>
    <property type="match status" value="1"/>
</dbReference>
<feature type="domain" description="MPN" evidence="10">
    <location>
        <begin position="399"/>
        <end position="526"/>
    </location>
</feature>
<dbReference type="SUPFAM" id="SSF102712">
    <property type="entry name" value="JAB1/MPN domain"/>
    <property type="match status" value="1"/>
</dbReference>
<dbReference type="InterPro" id="IPR000555">
    <property type="entry name" value="JAMM/MPN+_dom"/>
</dbReference>
<evidence type="ECO:0000256" key="4">
    <source>
        <dbReference type="ARBA" id="ARBA00022723"/>
    </source>
</evidence>